<dbReference type="RefSeq" id="WP_012103781.1">
    <property type="nucleotide sequence ID" value="NC_009706.1"/>
</dbReference>
<gene>
    <name evidence="1" type="ordered locus">CKL_3450</name>
</gene>
<accession>A5N2V6</accession>
<reference evidence="1 2" key="1">
    <citation type="journal article" date="2008" name="Proc. Natl. Acad. Sci. U.S.A.">
        <title>The genome of Clostridium kluyveri, a strict anaerobe with unique metabolic features.</title>
        <authorList>
            <person name="Seedorf H."/>
            <person name="Fricke W.F."/>
            <person name="Veith B."/>
            <person name="Brueggemann H."/>
            <person name="Liesegang H."/>
            <person name="Strittmatter A."/>
            <person name="Miethke M."/>
            <person name="Buckel W."/>
            <person name="Hinderberger J."/>
            <person name="Li F."/>
            <person name="Hagemeier C."/>
            <person name="Thauer R.K."/>
            <person name="Gottschalk G."/>
        </authorList>
    </citation>
    <scope>NUCLEOTIDE SEQUENCE [LARGE SCALE GENOMIC DNA]</scope>
    <source>
        <strain evidence="2">ATCC 8527 / DSM 555 / NCIMB 10680</strain>
    </source>
</reference>
<keyword evidence="2" id="KW-1185">Reference proteome</keyword>
<dbReference type="Proteomes" id="UP000002411">
    <property type="component" value="Chromosome"/>
</dbReference>
<dbReference type="AlphaFoldDB" id="A5N2V6"/>
<protein>
    <submittedName>
        <fullName evidence="1">Uncharacterized protein</fullName>
    </submittedName>
</protein>
<name>A5N2V6_CLOK5</name>
<sequence length="93" mass="11228">MNDIIEGKIKSKDGEFLSDTENVRFFCYILCNIDSKMRRYAKLEDLKKTPDSMGYYKYIDSYKAYMEIIPYNKLIQDPQKRNKILFDKLFNQM</sequence>
<evidence type="ECO:0000313" key="1">
    <source>
        <dbReference type="EMBL" id="EDK35452.1"/>
    </source>
</evidence>
<dbReference type="EMBL" id="CP000673">
    <property type="protein sequence ID" value="EDK35452.1"/>
    <property type="molecule type" value="Genomic_DNA"/>
</dbReference>
<dbReference type="STRING" id="431943.CKL_3450"/>
<evidence type="ECO:0000313" key="2">
    <source>
        <dbReference type="Proteomes" id="UP000002411"/>
    </source>
</evidence>
<dbReference type="eggNOG" id="COG0323">
    <property type="taxonomic scope" value="Bacteria"/>
</dbReference>
<proteinExistence type="predicted"/>
<dbReference type="KEGG" id="ckl:CKL_3450"/>
<dbReference type="HOGENOM" id="CLU_2394562_0_0_9"/>
<organism evidence="1 2">
    <name type="scientific">Clostridium kluyveri (strain ATCC 8527 / DSM 555 / NBRC 12016 / NCIMB 10680 / K1)</name>
    <dbReference type="NCBI Taxonomy" id="431943"/>
    <lineage>
        <taxon>Bacteria</taxon>
        <taxon>Bacillati</taxon>
        <taxon>Bacillota</taxon>
        <taxon>Clostridia</taxon>
        <taxon>Eubacteriales</taxon>
        <taxon>Clostridiaceae</taxon>
        <taxon>Clostridium</taxon>
    </lineage>
</organism>